<name>A0A1H5UTS9_9FLAO</name>
<gene>
    <name evidence="1" type="ORF">SAMN05421847_0917</name>
</gene>
<sequence>MINVLVLILKHSEIYFSEQKNIPTFAHPYWVKLCLIVNDKL</sequence>
<proteinExistence type="predicted"/>
<dbReference type="Proteomes" id="UP000236738">
    <property type="component" value="Unassembled WGS sequence"/>
</dbReference>
<keyword evidence="2" id="KW-1185">Reference proteome</keyword>
<protein>
    <submittedName>
        <fullName evidence="1">Uncharacterized protein</fullName>
    </submittedName>
</protein>
<dbReference type="AlphaFoldDB" id="A0A1H5UTS9"/>
<evidence type="ECO:0000313" key="2">
    <source>
        <dbReference type="Proteomes" id="UP000236738"/>
    </source>
</evidence>
<dbReference type="EMBL" id="FNUS01000001">
    <property type="protein sequence ID" value="SEF78394.1"/>
    <property type="molecule type" value="Genomic_DNA"/>
</dbReference>
<organism evidence="1 2">
    <name type="scientific">Halpernia humi</name>
    <dbReference type="NCBI Taxonomy" id="493375"/>
    <lineage>
        <taxon>Bacteria</taxon>
        <taxon>Pseudomonadati</taxon>
        <taxon>Bacteroidota</taxon>
        <taxon>Flavobacteriia</taxon>
        <taxon>Flavobacteriales</taxon>
        <taxon>Weeksellaceae</taxon>
        <taxon>Chryseobacterium group</taxon>
        <taxon>Halpernia</taxon>
    </lineage>
</organism>
<evidence type="ECO:0000313" key="1">
    <source>
        <dbReference type="EMBL" id="SEF78394.1"/>
    </source>
</evidence>
<reference evidence="2" key="1">
    <citation type="submission" date="2016-10" db="EMBL/GenBank/DDBJ databases">
        <authorList>
            <person name="Varghese N."/>
            <person name="Submissions S."/>
        </authorList>
    </citation>
    <scope>NUCLEOTIDE SEQUENCE [LARGE SCALE GENOMIC DNA]</scope>
    <source>
        <strain evidence="2">DSM 21580</strain>
    </source>
</reference>
<accession>A0A1H5UTS9</accession>